<accession>W1PFQ3</accession>
<reference evidence="2" key="1">
    <citation type="journal article" date="2013" name="Science">
        <title>The Amborella genome and the evolution of flowering plants.</title>
        <authorList>
            <consortium name="Amborella Genome Project"/>
        </authorList>
    </citation>
    <scope>NUCLEOTIDE SEQUENCE [LARGE SCALE GENOMIC DNA]</scope>
</reference>
<evidence type="ECO:0000313" key="1">
    <source>
        <dbReference type="EMBL" id="ERN05895.1"/>
    </source>
</evidence>
<dbReference type="EMBL" id="KI393980">
    <property type="protein sequence ID" value="ERN05895.1"/>
    <property type="molecule type" value="Genomic_DNA"/>
</dbReference>
<sequence>MQKNGRKRQVGWKLGKDMVYPRAWDIVCGKDIVYPVAWDNVCDFFAPSIGNQRNLGRAGSRRASLGPLVVPAQTRQKTVVTLALIGPGWDKLSLD</sequence>
<dbReference type="Proteomes" id="UP000017836">
    <property type="component" value="Unassembled WGS sequence"/>
</dbReference>
<organism evidence="1 2">
    <name type="scientific">Amborella trichopoda</name>
    <dbReference type="NCBI Taxonomy" id="13333"/>
    <lineage>
        <taxon>Eukaryota</taxon>
        <taxon>Viridiplantae</taxon>
        <taxon>Streptophyta</taxon>
        <taxon>Embryophyta</taxon>
        <taxon>Tracheophyta</taxon>
        <taxon>Spermatophyta</taxon>
        <taxon>Magnoliopsida</taxon>
        <taxon>Amborellales</taxon>
        <taxon>Amborellaceae</taxon>
        <taxon>Amborella</taxon>
    </lineage>
</organism>
<proteinExistence type="predicted"/>
<protein>
    <submittedName>
        <fullName evidence="1">Uncharacterized protein</fullName>
    </submittedName>
</protein>
<gene>
    <name evidence="1" type="ORF">AMTR_s00006p00266910</name>
</gene>
<keyword evidence="2" id="KW-1185">Reference proteome</keyword>
<dbReference type="AlphaFoldDB" id="W1PFQ3"/>
<name>W1PFQ3_AMBTC</name>
<dbReference type="Gramene" id="ERN05895">
    <property type="protein sequence ID" value="ERN05895"/>
    <property type="gene ID" value="AMTR_s00006p00266910"/>
</dbReference>
<evidence type="ECO:0000313" key="2">
    <source>
        <dbReference type="Proteomes" id="UP000017836"/>
    </source>
</evidence>
<dbReference type="HOGENOM" id="CLU_2375591_0_0_1"/>